<name>A0ABW4MSD1_9BACI</name>
<reference evidence="10" key="1">
    <citation type="journal article" date="2019" name="Int. J. Syst. Evol. Microbiol.">
        <title>The Global Catalogue of Microorganisms (GCM) 10K type strain sequencing project: providing services to taxonomists for standard genome sequencing and annotation.</title>
        <authorList>
            <consortium name="The Broad Institute Genomics Platform"/>
            <consortium name="The Broad Institute Genome Sequencing Center for Infectious Disease"/>
            <person name="Wu L."/>
            <person name="Ma J."/>
        </authorList>
    </citation>
    <scope>NUCLEOTIDE SEQUENCE [LARGE SCALE GENOMIC DNA]</scope>
    <source>
        <strain evidence="10">CCUG 15531</strain>
    </source>
</reference>
<dbReference type="RefSeq" id="WP_388039338.1">
    <property type="nucleotide sequence ID" value="NZ_JBHUEK010000025.1"/>
</dbReference>
<dbReference type="PANTHER" id="PTHR34220">
    <property type="entry name" value="SENSOR HISTIDINE KINASE YPDA"/>
    <property type="match status" value="1"/>
</dbReference>
<keyword evidence="7" id="KW-0812">Transmembrane</keyword>
<evidence type="ECO:0000259" key="8">
    <source>
        <dbReference type="PROSITE" id="PS50885"/>
    </source>
</evidence>
<accession>A0ABW4MSD1</accession>
<dbReference type="InterPro" id="IPR050640">
    <property type="entry name" value="Bact_2-comp_sensor_kinase"/>
</dbReference>
<dbReference type="SUPFAM" id="SSF55874">
    <property type="entry name" value="ATPase domain of HSP90 chaperone/DNA topoisomerase II/histidine kinase"/>
    <property type="match status" value="1"/>
</dbReference>
<evidence type="ECO:0000256" key="2">
    <source>
        <dbReference type="ARBA" id="ARBA00022475"/>
    </source>
</evidence>
<evidence type="ECO:0000256" key="7">
    <source>
        <dbReference type="SAM" id="Phobius"/>
    </source>
</evidence>
<proteinExistence type="predicted"/>
<keyword evidence="7" id="KW-1133">Transmembrane helix</keyword>
<dbReference type="InterPro" id="IPR003660">
    <property type="entry name" value="HAMP_dom"/>
</dbReference>
<keyword evidence="4 9" id="KW-0808">Transferase</keyword>
<keyword evidence="6 7" id="KW-0472">Membrane</keyword>
<dbReference type="SMART" id="SM00304">
    <property type="entry name" value="HAMP"/>
    <property type="match status" value="1"/>
</dbReference>
<dbReference type="PROSITE" id="PS50885">
    <property type="entry name" value="HAMP"/>
    <property type="match status" value="1"/>
</dbReference>
<dbReference type="SUPFAM" id="SSF158472">
    <property type="entry name" value="HAMP domain-like"/>
    <property type="match status" value="1"/>
</dbReference>
<dbReference type="CDD" id="cd06225">
    <property type="entry name" value="HAMP"/>
    <property type="match status" value="1"/>
</dbReference>
<evidence type="ECO:0000256" key="6">
    <source>
        <dbReference type="ARBA" id="ARBA00023136"/>
    </source>
</evidence>
<dbReference type="EC" id="2.7.13.3" evidence="9"/>
<feature type="transmembrane region" description="Helical" evidence="7">
    <location>
        <begin position="12"/>
        <end position="34"/>
    </location>
</feature>
<dbReference type="Pfam" id="PF06580">
    <property type="entry name" value="His_kinase"/>
    <property type="match status" value="1"/>
</dbReference>
<evidence type="ECO:0000256" key="4">
    <source>
        <dbReference type="ARBA" id="ARBA00022679"/>
    </source>
</evidence>
<evidence type="ECO:0000256" key="1">
    <source>
        <dbReference type="ARBA" id="ARBA00004651"/>
    </source>
</evidence>
<evidence type="ECO:0000256" key="3">
    <source>
        <dbReference type="ARBA" id="ARBA00022553"/>
    </source>
</evidence>
<dbReference type="Gene3D" id="3.30.565.10">
    <property type="entry name" value="Histidine kinase-like ATPase, C-terminal domain"/>
    <property type="match status" value="1"/>
</dbReference>
<protein>
    <submittedName>
        <fullName evidence="9">Sensor histidine kinase</fullName>
        <ecNumber evidence="9">2.7.13.3</ecNumber>
    </submittedName>
</protein>
<feature type="transmembrane region" description="Helical" evidence="7">
    <location>
        <begin position="297"/>
        <end position="315"/>
    </location>
</feature>
<sequence length="583" mass="67218">MRILRNRFRHNSLFYKMFLLTIVIIVTVSSLISWTTLRMSEKFFVERFSFNNSKVMDQIKESLGTFHYSIVIASNNLLQNGTVKSFLTGNHSNRMLGSYYYQVNSQLETIKSSVEAYNVSILIHGINGVNYATDRPTWASSDEELQNHFITTATLKQPKKLLYHLEQQKDDRYIIASKAFMERTSNYIYGSMYFTILEEDFRKFYSSYTSLGNDVLVMDKKGTILSSNREEFIGKKEVELLDYAIQLEDQQKNYMDTEFKGKDHIIMTEYSPTLNLYLVNLIDKQTAFKDIIDKKSIVMISVLFMILAIIIVFFASRRLTNSLSNLVKQIENTPKNDFDHYIPVTGTYETRQIGQAFNSMLDELHEYVDKLVLSQKQKRNAELAALQQQINPHFLYNTLTSIKFMVQQGGKEEATETVNALISLLQNTIGNISETITVDQEIDNLKSYVFINQKRYGERIRVNYFIGPECNNVQIPKLILQPFIENSFFHGFNKKSGGTINVLVWKEEDTLISEILDNGDGMKVSTDHKLPDTKRKQQMFSGIGVRNVNERIQLLYGEDYGVTISSTIGEGTKVRITLPIQES</sequence>
<dbReference type="InterPro" id="IPR010559">
    <property type="entry name" value="Sig_transdc_His_kin_internal"/>
</dbReference>
<dbReference type="InterPro" id="IPR003594">
    <property type="entry name" value="HATPase_dom"/>
</dbReference>
<dbReference type="Proteomes" id="UP001597227">
    <property type="component" value="Unassembled WGS sequence"/>
</dbReference>
<dbReference type="Pfam" id="PF00672">
    <property type="entry name" value="HAMP"/>
    <property type="match status" value="1"/>
</dbReference>
<comment type="subcellular location">
    <subcellularLocation>
        <location evidence="1">Cell membrane</location>
        <topology evidence="1">Multi-pass membrane protein</topology>
    </subcellularLocation>
</comment>
<gene>
    <name evidence="9" type="ORF">ACFSFW_14670</name>
</gene>
<dbReference type="Gene3D" id="3.30.450.20">
    <property type="entry name" value="PAS domain"/>
    <property type="match status" value="1"/>
</dbReference>
<dbReference type="InterPro" id="IPR036890">
    <property type="entry name" value="HATPase_C_sf"/>
</dbReference>
<keyword evidence="2" id="KW-1003">Cell membrane</keyword>
<feature type="domain" description="HAMP" evidence="8">
    <location>
        <begin position="317"/>
        <end position="369"/>
    </location>
</feature>
<dbReference type="Gene3D" id="1.10.287.130">
    <property type="match status" value="1"/>
</dbReference>
<evidence type="ECO:0000256" key="5">
    <source>
        <dbReference type="ARBA" id="ARBA00022777"/>
    </source>
</evidence>
<dbReference type="PANTHER" id="PTHR34220:SF7">
    <property type="entry name" value="SENSOR HISTIDINE KINASE YPDA"/>
    <property type="match status" value="1"/>
</dbReference>
<keyword evidence="3" id="KW-0597">Phosphoprotein</keyword>
<comment type="caution">
    <text evidence="9">The sequence shown here is derived from an EMBL/GenBank/DDBJ whole genome shotgun (WGS) entry which is preliminary data.</text>
</comment>
<evidence type="ECO:0000313" key="10">
    <source>
        <dbReference type="Proteomes" id="UP001597227"/>
    </source>
</evidence>
<evidence type="ECO:0000313" key="9">
    <source>
        <dbReference type="EMBL" id="MFD1779905.1"/>
    </source>
</evidence>
<keyword evidence="10" id="KW-1185">Reference proteome</keyword>
<dbReference type="Pfam" id="PF02518">
    <property type="entry name" value="HATPase_c"/>
    <property type="match status" value="1"/>
</dbReference>
<dbReference type="EMBL" id="JBHUEK010000025">
    <property type="protein sequence ID" value="MFD1779905.1"/>
    <property type="molecule type" value="Genomic_DNA"/>
</dbReference>
<dbReference type="GO" id="GO:0004673">
    <property type="term" value="F:protein histidine kinase activity"/>
    <property type="evidence" value="ECO:0007669"/>
    <property type="project" value="UniProtKB-EC"/>
</dbReference>
<organism evidence="9 10">
    <name type="scientific">Fredinandcohnia salidurans</name>
    <dbReference type="NCBI Taxonomy" id="2595041"/>
    <lineage>
        <taxon>Bacteria</taxon>
        <taxon>Bacillati</taxon>
        <taxon>Bacillota</taxon>
        <taxon>Bacilli</taxon>
        <taxon>Bacillales</taxon>
        <taxon>Bacillaceae</taxon>
        <taxon>Fredinandcohnia</taxon>
    </lineage>
</organism>
<keyword evidence="5 9" id="KW-0418">Kinase</keyword>